<comment type="caution">
    <text evidence="2">The sequence shown here is derived from an EMBL/GenBank/DDBJ whole genome shotgun (WGS) entry which is preliminary data.</text>
</comment>
<sequence length="244" mass="26729">MSQASDCAPARVNFWACLEVGWRWWLVAVFALALLGMLLLSAQRTQALQLRQAQLEVALQQLRDRLEVNLALGFELGDNANAQALLEDLLAADASLLSIEVFDATAISLFSTDRGLIGEQVPGVWTRAAQTSQQQAWRVRGDDAFTMGLPVRGSFGEVTGQISITSVLPAPVSRWPVLLSVALAMLVSVGVWLVLTAVLLRRGARQQAQAQLHAAQQHLNLVDQRIARALRQMTRESEASHDEQ</sequence>
<name>A0A4S5BP82_9BURK</name>
<evidence type="ECO:0000256" key="1">
    <source>
        <dbReference type="SAM" id="Phobius"/>
    </source>
</evidence>
<dbReference type="AlphaFoldDB" id="A0A4S5BP82"/>
<keyword evidence="3" id="KW-1185">Reference proteome</keyword>
<organism evidence="2 3">
    <name type="scientific">Lampropedia aestuarii</name>
    <dbReference type="NCBI Taxonomy" id="2562762"/>
    <lineage>
        <taxon>Bacteria</taxon>
        <taxon>Pseudomonadati</taxon>
        <taxon>Pseudomonadota</taxon>
        <taxon>Betaproteobacteria</taxon>
        <taxon>Burkholderiales</taxon>
        <taxon>Comamonadaceae</taxon>
        <taxon>Lampropedia</taxon>
    </lineage>
</organism>
<protein>
    <recommendedName>
        <fullName evidence="4">LapD/MoxY periplasmic domain-containing protein</fullName>
    </recommendedName>
</protein>
<dbReference type="Proteomes" id="UP000306236">
    <property type="component" value="Unassembled WGS sequence"/>
</dbReference>
<reference evidence="2 3" key="1">
    <citation type="submission" date="2019-04" db="EMBL/GenBank/DDBJ databases">
        <title>Lampropedia sp YIM MLB12 draf genome.</title>
        <authorList>
            <person name="Wang Y.-X."/>
        </authorList>
    </citation>
    <scope>NUCLEOTIDE SEQUENCE [LARGE SCALE GENOMIC DNA]</scope>
    <source>
        <strain evidence="2 3">YIM MLB12</strain>
    </source>
</reference>
<feature type="transmembrane region" description="Helical" evidence="1">
    <location>
        <begin position="177"/>
        <end position="200"/>
    </location>
</feature>
<proteinExistence type="predicted"/>
<accession>A0A4S5BP82</accession>
<dbReference type="EMBL" id="SSWX01000022">
    <property type="protein sequence ID" value="THJ31558.1"/>
    <property type="molecule type" value="Genomic_DNA"/>
</dbReference>
<evidence type="ECO:0000313" key="2">
    <source>
        <dbReference type="EMBL" id="THJ31558.1"/>
    </source>
</evidence>
<evidence type="ECO:0000313" key="3">
    <source>
        <dbReference type="Proteomes" id="UP000306236"/>
    </source>
</evidence>
<dbReference type="RefSeq" id="WP_136407430.1">
    <property type="nucleotide sequence ID" value="NZ_SSWX01000022.1"/>
</dbReference>
<keyword evidence="1" id="KW-0812">Transmembrane</keyword>
<feature type="transmembrane region" description="Helical" evidence="1">
    <location>
        <begin position="22"/>
        <end position="42"/>
    </location>
</feature>
<gene>
    <name evidence="2" type="ORF">E8K88_14685</name>
</gene>
<keyword evidence="1" id="KW-1133">Transmembrane helix</keyword>
<evidence type="ECO:0008006" key="4">
    <source>
        <dbReference type="Google" id="ProtNLM"/>
    </source>
</evidence>
<dbReference type="OrthoDB" id="8820794at2"/>
<keyword evidence="1" id="KW-0472">Membrane</keyword>